<organism evidence="10">
    <name type="scientific">Camponotus floridanus</name>
    <name type="common">Florida carpenter ant</name>
    <dbReference type="NCBI Taxonomy" id="104421"/>
    <lineage>
        <taxon>Eukaryota</taxon>
        <taxon>Metazoa</taxon>
        <taxon>Ecdysozoa</taxon>
        <taxon>Arthropoda</taxon>
        <taxon>Hexapoda</taxon>
        <taxon>Insecta</taxon>
        <taxon>Pterygota</taxon>
        <taxon>Neoptera</taxon>
        <taxon>Endopterygota</taxon>
        <taxon>Hymenoptera</taxon>
        <taxon>Apocrita</taxon>
        <taxon>Aculeata</taxon>
        <taxon>Formicoidea</taxon>
        <taxon>Formicidae</taxon>
        <taxon>Formicinae</taxon>
        <taxon>Camponotus</taxon>
    </lineage>
</organism>
<proteinExistence type="predicted"/>
<evidence type="ECO:0000256" key="3">
    <source>
        <dbReference type="ARBA" id="ARBA00022692"/>
    </source>
</evidence>
<keyword evidence="2" id="KW-0716">Sensory transduction</keyword>
<evidence type="ECO:0000256" key="1">
    <source>
        <dbReference type="ARBA" id="ARBA00004141"/>
    </source>
</evidence>
<dbReference type="GO" id="GO:0007165">
    <property type="term" value="P:signal transduction"/>
    <property type="evidence" value="ECO:0007669"/>
    <property type="project" value="UniProtKB-KW"/>
</dbReference>
<dbReference type="GO" id="GO:0016020">
    <property type="term" value="C:membrane"/>
    <property type="evidence" value="ECO:0007669"/>
    <property type="project" value="UniProtKB-SubCell"/>
</dbReference>
<accession>E2A7F4</accession>
<comment type="subcellular location">
    <subcellularLocation>
        <location evidence="1">Membrane</location>
        <topology evidence="1">Multi-pass membrane protein</topology>
    </subcellularLocation>
</comment>
<dbReference type="EMBL" id="GL437329">
    <property type="protein sequence ID" value="EFN70651.1"/>
    <property type="molecule type" value="Genomic_DNA"/>
</dbReference>
<dbReference type="AlphaFoldDB" id="E2A7F4"/>
<keyword evidence="4" id="KW-0552">Olfaction</keyword>
<reference evidence="9 10" key="1">
    <citation type="journal article" date="2010" name="Science">
        <title>Genomic comparison of the ants Camponotus floridanus and Harpegnathos saltator.</title>
        <authorList>
            <person name="Bonasio R."/>
            <person name="Zhang G."/>
            <person name="Ye C."/>
            <person name="Mutti N.S."/>
            <person name="Fang X."/>
            <person name="Qin N."/>
            <person name="Donahue G."/>
            <person name="Yang P."/>
            <person name="Li Q."/>
            <person name="Li C."/>
            <person name="Zhang P."/>
            <person name="Huang Z."/>
            <person name="Berger S.L."/>
            <person name="Reinberg D."/>
            <person name="Wang J."/>
            <person name="Liebig J."/>
        </authorList>
    </citation>
    <scope>NUCLEOTIDE SEQUENCE [LARGE SCALE GENOMIC DNA]</scope>
    <source>
        <strain evidence="10">C129</strain>
    </source>
</reference>
<dbReference type="InParanoid" id="E2A7F4"/>
<evidence type="ECO:0000256" key="8">
    <source>
        <dbReference type="ARBA" id="ARBA00023224"/>
    </source>
</evidence>
<evidence type="ECO:0000256" key="6">
    <source>
        <dbReference type="ARBA" id="ARBA00023136"/>
    </source>
</evidence>
<keyword evidence="7" id="KW-0675">Receptor</keyword>
<feature type="non-terminal residue" evidence="9">
    <location>
        <position position="1"/>
    </location>
</feature>
<name>E2A7F4_CAMFO</name>
<dbReference type="OrthoDB" id="7634903at2759"/>
<keyword evidence="5" id="KW-1133">Transmembrane helix</keyword>
<keyword evidence="10" id="KW-1185">Reference proteome</keyword>
<dbReference type="GO" id="GO:0004984">
    <property type="term" value="F:olfactory receptor activity"/>
    <property type="evidence" value="ECO:0007669"/>
    <property type="project" value="InterPro"/>
</dbReference>
<sequence>IYYAVYSQEWYILESSEARDLIPVIIKSRKPVYLTAGKVFPITMATFCSV</sequence>
<keyword evidence="6" id="KW-0472">Membrane</keyword>
<protein>
    <submittedName>
        <fullName evidence="9">Uncharacterized protein</fullName>
    </submittedName>
</protein>
<dbReference type="Proteomes" id="UP000000311">
    <property type="component" value="Unassembled WGS sequence"/>
</dbReference>
<evidence type="ECO:0000256" key="4">
    <source>
        <dbReference type="ARBA" id="ARBA00022725"/>
    </source>
</evidence>
<gene>
    <name evidence="9" type="ORF">EAG_03840</name>
</gene>
<keyword evidence="3" id="KW-0812">Transmembrane</keyword>
<dbReference type="InterPro" id="IPR004117">
    <property type="entry name" value="7tm6_olfct_rcpt"/>
</dbReference>
<evidence type="ECO:0000313" key="9">
    <source>
        <dbReference type="EMBL" id="EFN70651.1"/>
    </source>
</evidence>
<evidence type="ECO:0000256" key="5">
    <source>
        <dbReference type="ARBA" id="ARBA00022989"/>
    </source>
</evidence>
<evidence type="ECO:0000256" key="2">
    <source>
        <dbReference type="ARBA" id="ARBA00022606"/>
    </source>
</evidence>
<dbReference type="Pfam" id="PF02949">
    <property type="entry name" value="7tm_6"/>
    <property type="match status" value="1"/>
</dbReference>
<feature type="non-terminal residue" evidence="9">
    <location>
        <position position="50"/>
    </location>
</feature>
<evidence type="ECO:0000256" key="7">
    <source>
        <dbReference type="ARBA" id="ARBA00023170"/>
    </source>
</evidence>
<evidence type="ECO:0000313" key="10">
    <source>
        <dbReference type="Proteomes" id="UP000000311"/>
    </source>
</evidence>
<dbReference type="GO" id="GO:0005549">
    <property type="term" value="F:odorant binding"/>
    <property type="evidence" value="ECO:0007669"/>
    <property type="project" value="InterPro"/>
</dbReference>
<keyword evidence="8" id="KW-0807">Transducer</keyword>